<dbReference type="EMBL" id="CAVLGL010000090">
    <property type="protein sequence ID" value="CAK1594461.1"/>
    <property type="molecule type" value="Genomic_DNA"/>
</dbReference>
<evidence type="ECO:0000313" key="2">
    <source>
        <dbReference type="Proteomes" id="UP001314205"/>
    </source>
</evidence>
<name>A0AAV1LG23_9NEOP</name>
<keyword evidence="2" id="KW-1185">Reference proteome</keyword>
<comment type="caution">
    <text evidence="1">The sequence shown here is derived from an EMBL/GenBank/DDBJ whole genome shotgun (WGS) entry which is preliminary data.</text>
</comment>
<reference evidence="1 2" key="1">
    <citation type="submission" date="2023-11" db="EMBL/GenBank/DDBJ databases">
        <authorList>
            <person name="Hedman E."/>
            <person name="Englund M."/>
            <person name="Stromberg M."/>
            <person name="Nyberg Akerstrom W."/>
            <person name="Nylinder S."/>
            <person name="Jareborg N."/>
            <person name="Kallberg Y."/>
            <person name="Kronander E."/>
        </authorList>
    </citation>
    <scope>NUCLEOTIDE SEQUENCE [LARGE SCALE GENOMIC DNA]</scope>
</reference>
<dbReference type="AlphaFoldDB" id="A0AAV1LG23"/>
<sequence length="151" mass="17101">MALLAVKYFSHIEKLLGFFCCFDDYLYLNIPNKIQSSGRKIVLSGRKFSEQEKVNKGPIIPFENVRLRVAAMIGISKKTVSTITKQGEVTTSTSTKISTIEQWSKQNKIELDDFDLCAVKNKIHQIYIVRKHVPTLGKFTTLMGVASHYGK</sequence>
<accession>A0AAV1LG23</accession>
<proteinExistence type="predicted"/>
<evidence type="ECO:0000313" key="1">
    <source>
        <dbReference type="EMBL" id="CAK1594461.1"/>
    </source>
</evidence>
<protein>
    <submittedName>
        <fullName evidence="1">Uncharacterized protein</fullName>
    </submittedName>
</protein>
<dbReference type="Proteomes" id="UP001314205">
    <property type="component" value="Unassembled WGS sequence"/>
</dbReference>
<gene>
    <name evidence="1" type="ORF">PARMNEM_LOCUS14086</name>
</gene>
<organism evidence="1 2">
    <name type="scientific">Parnassius mnemosyne</name>
    <name type="common">clouded apollo</name>
    <dbReference type="NCBI Taxonomy" id="213953"/>
    <lineage>
        <taxon>Eukaryota</taxon>
        <taxon>Metazoa</taxon>
        <taxon>Ecdysozoa</taxon>
        <taxon>Arthropoda</taxon>
        <taxon>Hexapoda</taxon>
        <taxon>Insecta</taxon>
        <taxon>Pterygota</taxon>
        <taxon>Neoptera</taxon>
        <taxon>Endopterygota</taxon>
        <taxon>Lepidoptera</taxon>
        <taxon>Glossata</taxon>
        <taxon>Ditrysia</taxon>
        <taxon>Papilionoidea</taxon>
        <taxon>Papilionidae</taxon>
        <taxon>Parnassiinae</taxon>
        <taxon>Parnassini</taxon>
        <taxon>Parnassius</taxon>
        <taxon>Driopa</taxon>
    </lineage>
</organism>